<comment type="caution">
    <text evidence="3">The sequence shown here is derived from an EMBL/GenBank/DDBJ whole genome shotgun (WGS) entry which is preliminary data.</text>
</comment>
<dbReference type="EMBL" id="RJUL01000002">
    <property type="protein sequence ID" value="ROQ30028.1"/>
    <property type="molecule type" value="Genomic_DNA"/>
</dbReference>
<dbReference type="InterPro" id="IPR032466">
    <property type="entry name" value="Metal_Hydrolase"/>
</dbReference>
<protein>
    <recommendedName>
        <fullName evidence="2">Amidohydrolase 3 domain-containing protein</fullName>
    </recommendedName>
</protein>
<dbReference type="InterPro" id="IPR013108">
    <property type="entry name" value="Amidohydro_3"/>
</dbReference>
<feature type="signal peptide" evidence="1">
    <location>
        <begin position="1"/>
        <end position="19"/>
    </location>
</feature>
<dbReference type="InterPro" id="IPR011059">
    <property type="entry name" value="Metal-dep_hydrolase_composite"/>
</dbReference>
<keyword evidence="1" id="KW-0732">Signal</keyword>
<evidence type="ECO:0000256" key="1">
    <source>
        <dbReference type="SAM" id="SignalP"/>
    </source>
</evidence>
<feature type="domain" description="Amidohydrolase 3" evidence="2">
    <location>
        <begin position="67"/>
        <end position="555"/>
    </location>
</feature>
<name>A0A3N1PPW7_9GAMM</name>
<dbReference type="STRING" id="584787.GCA_001247655_00567"/>
<accession>A0A3N1PPW7</accession>
<evidence type="ECO:0000313" key="4">
    <source>
        <dbReference type="Proteomes" id="UP000268033"/>
    </source>
</evidence>
<dbReference type="RefSeq" id="WP_123420845.1">
    <property type="nucleotide sequence ID" value="NZ_RJUL01000002.1"/>
</dbReference>
<dbReference type="Gene3D" id="2.30.40.10">
    <property type="entry name" value="Urease, subunit C, domain 1"/>
    <property type="match status" value="1"/>
</dbReference>
<feature type="chain" id="PRO_5018260591" description="Amidohydrolase 3 domain-containing protein" evidence="1">
    <location>
        <begin position="20"/>
        <end position="583"/>
    </location>
</feature>
<dbReference type="AlphaFoldDB" id="A0A3N1PPW7"/>
<dbReference type="Gene3D" id="3.20.20.140">
    <property type="entry name" value="Metal-dependent hydrolases"/>
    <property type="match status" value="1"/>
</dbReference>
<dbReference type="CDD" id="cd01300">
    <property type="entry name" value="YtcJ_like"/>
    <property type="match status" value="1"/>
</dbReference>
<dbReference type="InterPro" id="IPR033932">
    <property type="entry name" value="YtcJ-like"/>
</dbReference>
<evidence type="ECO:0000313" key="3">
    <source>
        <dbReference type="EMBL" id="ROQ30028.1"/>
    </source>
</evidence>
<dbReference type="Proteomes" id="UP000268033">
    <property type="component" value="Unassembled WGS sequence"/>
</dbReference>
<dbReference type="GO" id="GO:0016810">
    <property type="term" value="F:hydrolase activity, acting on carbon-nitrogen (but not peptide) bonds"/>
    <property type="evidence" value="ECO:0007669"/>
    <property type="project" value="InterPro"/>
</dbReference>
<gene>
    <name evidence="3" type="ORF">EDC28_102418</name>
</gene>
<dbReference type="SUPFAM" id="SSF51556">
    <property type="entry name" value="Metallo-dependent hydrolases"/>
    <property type="match status" value="1"/>
</dbReference>
<sequence>MKLAPLAMLLAACSYTAEAVDLIVHNAKISTFDGKSYSGFSVTDGRFDTLSRDDEALLKTRQASTLVIDAKGKRVIPGMNDSHLHVVREGRFYNTETRWEGVDSLEKGLALIRQSAKNTPPGQWVRVVGGWSPHQFKEKRMPTAEELTLAAPNTPVFVLHLYSGGVLNKKAMAVLGIDKNTQPPKGSYYEKDASGEPTGRLVADPNPAILYQTIAALPALSEKEQRNSSQHYYRKLLSLGVTSAVDAGGGGHLFPDNYQASSQLAASGELPLRVSFFLFPQVPGEELNHFTQWMSRYQANQNQHLHMDNGFVVEGGGELLVWKASDYENFQAERPDLGEGAEKELEQVVRLHLLQGWPFRIHATYDESITRMLDLFEKIDKTQQLSAVRWIIDHAETVSDHNLERIKKLGGAIAVQGRMAFAGEDFLARYGEAQTRRSPPLKKMLAMGIPVGLGTDGTRVSSFNPWATYYWAVSGKTVGGTVLYGEENRLDRLTALKLFTEGSAYLSGEERNKGQIAPGMYADFAVLNHDILTVPERQLLDTRAELTVVDGKIRYASKSAFPTHYQAPPEVLPAWSPVTMALD</sequence>
<keyword evidence="4" id="KW-1185">Reference proteome</keyword>
<dbReference type="Pfam" id="PF07969">
    <property type="entry name" value="Amidohydro_3"/>
    <property type="match status" value="1"/>
</dbReference>
<organism evidence="3 4">
    <name type="scientific">Gallaecimonas pentaromativorans</name>
    <dbReference type="NCBI Taxonomy" id="584787"/>
    <lineage>
        <taxon>Bacteria</taxon>
        <taxon>Pseudomonadati</taxon>
        <taxon>Pseudomonadota</taxon>
        <taxon>Gammaproteobacteria</taxon>
        <taxon>Enterobacterales</taxon>
        <taxon>Gallaecimonadaceae</taxon>
        <taxon>Gallaecimonas</taxon>
    </lineage>
</organism>
<dbReference type="SUPFAM" id="SSF51338">
    <property type="entry name" value="Composite domain of metallo-dependent hydrolases"/>
    <property type="match status" value="1"/>
</dbReference>
<dbReference type="PANTHER" id="PTHR22642:SF21">
    <property type="entry name" value="PERIPLASMIC PROTEIN"/>
    <property type="match status" value="1"/>
</dbReference>
<proteinExistence type="predicted"/>
<evidence type="ECO:0000259" key="2">
    <source>
        <dbReference type="Pfam" id="PF07969"/>
    </source>
</evidence>
<reference evidence="3 4" key="1">
    <citation type="submission" date="2018-11" db="EMBL/GenBank/DDBJ databases">
        <title>Genomic Encyclopedia of Type Strains, Phase IV (KMG-IV): sequencing the most valuable type-strain genomes for metagenomic binning, comparative biology and taxonomic classification.</title>
        <authorList>
            <person name="Goeker M."/>
        </authorList>
    </citation>
    <scope>NUCLEOTIDE SEQUENCE [LARGE SCALE GENOMIC DNA]</scope>
    <source>
        <strain evidence="3 4">DSM 21945</strain>
    </source>
</reference>
<dbReference type="PANTHER" id="PTHR22642">
    <property type="entry name" value="IMIDAZOLONEPROPIONASE"/>
    <property type="match status" value="1"/>
</dbReference>
<dbReference type="Gene3D" id="3.10.310.70">
    <property type="match status" value="1"/>
</dbReference>